<keyword evidence="5" id="KW-1185">Reference proteome</keyword>
<accession>A0ABP0PZY2</accession>
<dbReference type="InterPro" id="IPR013103">
    <property type="entry name" value="RVT_2"/>
</dbReference>
<dbReference type="Gene3D" id="3.30.420.10">
    <property type="entry name" value="Ribonuclease H-like superfamily/Ribonuclease H"/>
    <property type="match status" value="1"/>
</dbReference>
<dbReference type="SUPFAM" id="SSF57756">
    <property type="entry name" value="Retrovirus zinc finger-like domains"/>
    <property type="match status" value="1"/>
</dbReference>
<evidence type="ECO:0000259" key="3">
    <source>
        <dbReference type="PROSITE" id="PS50158"/>
    </source>
</evidence>
<name>A0ABP0PZY2_9DINO</name>
<dbReference type="SMART" id="SM00343">
    <property type="entry name" value="ZnF_C2HC"/>
    <property type="match status" value="1"/>
</dbReference>
<keyword evidence="1" id="KW-0863">Zinc-finger</keyword>
<evidence type="ECO:0000313" key="5">
    <source>
        <dbReference type="Proteomes" id="UP001642484"/>
    </source>
</evidence>
<dbReference type="PROSITE" id="PS50158">
    <property type="entry name" value="ZF_CCHC"/>
    <property type="match status" value="1"/>
</dbReference>
<feature type="region of interest" description="Disordered" evidence="2">
    <location>
        <begin position="823"/>
        <end position="914"/>
    </location>
</feature>
<keyword evidence="1" id="KW-0479">Metal-binding</keyword>
<dbReference type="Pfam" id="PF07727">
    <property type="entry name" value="RVT_2"/>
    <property type="match status" value="1"/>
</dbReference>
<dbReference type="Pfam" id="PF00098">
    <property type="entry name" value="zf-CCHC"/>
    <property type="match status" value="1"/>
</dbReference>
<keyword evidence="1" id="KW-0862">Zinc</keyword>
<evidence type="ECO:0000256" key="1">
    <source>
        <dbReference type="PROSITE-ProRule" id="PRU00047"/>
    </source>
</evidence>
<dbReference type="Proteomes" id="UP001642484">
    <property type="component" value="Unassembled WGS sequence"/>
</dbReference>
<protein>
    <recommendedName>
        <fullName evidence="3">CCHC-type domain-containing protein</fullName>
    </recommendedName>
</protein>
<reference evidence="4 5" key="1">
    <citation type="submission" date="2024-02" db="EMBL/GenBank/DDBJ databases">
        <authorList>
            <person name="Chen Y."/>
            <person name="Shah S."/>
            <person name="Dougan E. K."/>
            <person name="Thang M."/>
            <person name="Chan C."/>
        </authorList>
    </citation>
    <scope>NUCLEOTIDE SEQUENCE [LARGE SCALE GENOMIC DNA]</scope>
</reference>
<gene>
    <name evidence="4" type="ORF">CCMP2556_LOCUS39680</name>
</gene>
<feature type="region of interest" description="Disordered" evidence="2">
    <location>
        <begin position="1567"/>
        <end position="1596"/>
    </location>
</feature>
<evidence type="ECO:0000313" key="4">
    <source>
        <dbReference type="EMBL" id="CAK9081021.1"/>
    </source>
</evidence>
<sequence>MEAGTSLRYFSGEDSDHREYRRWKQWVVNKMRTMDKLDEAARGSFIWTLLSGKALEVVEHLKEEDYQVKGGDSVIFKLLDRRWPELDRTDEIGENIDSLQDIELFLAEHGYEESGEPHLTGEELDEEDTAEILATTWKERRSELNQVQKGRRFIASDTRRGQTAGGKDFKRSFRVQVEELKQRTRCRRCGKLGHWQRECKSQPASASTTSTSHAASAVQVVDSPAEHFVCTAALCPELPNEVLLVSSPGFAILDSGCGKTIIGHDTLESFKKIWARRGIPEPPLRKESNQFRFGNGELEVSSHMIDLPVVLAGRPGFVKAAIVKGSAPLLLSRPAMKTLGASMNFGEDKLTLFSDRVEIPLEVNAAGQYAVNVSAFPKNAAELFPQPVLKPVHDSVEPAAQPCHSVAFNRQHARKKDFWELKPRERLVIRHHLKPRERLFTPQSTQCPVDVEMLQPERTTQFDTPPPLPWDHRDSWFEPDTAHAVLGEQPWTGRTVFRLRSDAVLPSIAYAQEEIEQLHVTKWTAKQHRQLMAQVKVPKREDQVSHDRGLVAPQSFAHGSKRGMPQEIVCDPARANVADAFTAVLEQGGASFKLTAGDAHWQLGKTEVHGGWFSRVLTKILSEHAPRNQTEWLDCVNAAHCKNQLIQVYGMTPSQFVFGKNPRVPENLLDEPLEIVPATSALYDEAVAKQVAIRQTARKAVLDLQDSKALRQALAARPRVHHTYSPGTHVAYWRSQKWVHGSLDKTGRWCGPALVLGYVGRNLVIIHKRQIFRCAPEQIRPSTQDELKLTETPHMEFLGIKHLIESHQLESRQYVDLTSESYPGVEPEVEEGSSPALVDRPSVAEHGKPRLGPFPVNAPPQEESESPEPPPLIDKSPMELDPQARSGPSVVSPQEAAYGPVRPPRRRVGQKDGPMALYRPGRMAQEDFQDMMQEIAPELLQQKRPHEMEEDLLVESATFAMDEIGVCSVELLQSHSMGDVHDGLDRSAKQELVSLFQQGMPCEVLVATYMQKKAAKEIPVTGNPPEIQKKVDEAKLLEWNTIEGKHAGRVVLGTEADDVRRYLSHRIMGSRYVMTLKVEDDAAPRFKARWCLQGHLDPDLTAKAELGDLQSPTLSQVGRNLIFQLLASHQWEMQLGDIKGAFLSAGNLPQRYKPLYASLPKGGIPGIPDGALIEVLGHVYGLNDSPAAWYKKLSHELIAIGFERSRFDSCLFYFRENGKLTGIYGVHVDDCVTGGCGAGYRKAIAQLKQTFEFRKWRTQNGDFCGAQYVQDPKTFEIIMKQERFVQKVKPLHMSRDRSRTREALLNEKEVSCLRAINGSLNWLSTQSRPDLSTQVSFSQQSFPRPTVNDAIAANHAVRRARQRADLAIRFSHIPPSELGLMCHSDAAFANGRSGSTQAGFMVSFVHQGINSGLDSPWTPAYWKSHRLPRVVSSTLSAEAQSMATASSMLEWTNLLLSEALDGPRFAHSLWNGVDHRLTMLITDCKSLYDHLISNSSPTLDDRRTAIDIVILRDCVFRTKSQLRWIPTDRMLADGLTKESPEALDLIRACLRTARYQISPENLVLERRAQERDRRKQFASKGPPPLAEETKEENSAQ</sequence>
<dbReference type="InterPro" id="IPR001878">
    <property type="entry name" value="Znf_CCHC"/>
</dbReference>
<proteinExistence type="predicted"/>
<organism evidence="4 5">
    <name type="scientific">Durusdinium trenchii</name>
    <dbReference type="NCBI Taxonomy" id="1381693"/>
    <lineage>
        <taxon>Eukaryota</taxon>
        <taxon>Sar</taxon>
        <taxon>Alveolata</taxon>
        <taxon>Dinophyceae</taxon>
        <taxon>Suessiales</taxon>
        <taxon>Symbiodiniaceae</taxon>
        <taxon>Durusdinium</taxon>
    </lineage>
</organism>
<evidence type="ECO:0000256" key="2">
    <source>
        <dbReference type="SAM" id="MobiDB-lite"/>
    </source>
</evidence>
<dbReference type="InterPro" id="IPR036397">
    <property type="entry name" value="RNaseH_sf"/>
</dbReference>
<dbReference type="EMBL" id="CAXAMN010023806">
    <property type="protein sequence ID" value="CAK9081021.1"/>
    <property type="molecule type" value="Genomic_DNA"/>
</dbReference>
<dbReference type="InterPro" id="IPR036875">
    <property type="entry name" value="Znf_CCHC_sf"/>
</dbReference>
<comment type="caution">
    <text evidence="4">The sequence shown here is derived from an EMBL/GenBank/DDBJ whole genome shotgun (WGS) entry which is preliminary data.</text>
</comment>
<feature type="domain" description="CCHC-type" evidence="3">
    <location>
        <begin position="185"/>
        <end position="201"/>
    </location>
</feature>
<feature type="compositionally biased region" description="Basic and acidic residues" evidence="2">
    <location>
        <begin position="1587"/>
        <end position="1596"/>
    </location>
</feature>